<comment type="caution">
    <text evidence="1">The sequence shown here is derived from an EMBL/GenBank/DDBJ whole genome shotgun (WGS) entry which is preliminary data.</text>
</comment>
<accession>S9P579</accession>
<dbReference type="EMBL" id="ANAH02000025">
    <property type="protein sequence ID" value="EPX58361.1"/>
    <property type="molecule type" value="Genomic_DNA"/>
</dbReference>
<organism evidence="1 2">
    <name type="scientific">Cystobacter fuscus (strain ATCC 25194 / DSM 2262 / NBRC 100088 / M29)</name>
    <dbReference type="NCBI Taxonomy" id="1242864"/>
    <lineage>
        <taxon>Bacteria</taxon>
        <taxon>Pseudomonadati</taxon>
        <taxon>Myxococcota</taxon>
        <taxon>Myxococcia</taxon>
        <taxon>Myxococcales</taxon>
        <taxon>Cystobacterineae</taxon>
        <taxon>Archangiaceae</taxon>
        <taxon>Cystobacter</taxon>
    </lineage>
</organism>
<evidence type="ECO:0000313" key="2">
    <source>
        <dbReference type="Proteomes" id="UP000011682"/>
    </source>
</evidence>
<dbReference type="AlphaFoldDB" id="S9P579"/>
<reference evidence="1" key="1">
    <citation type="submission" date="2013-05" db="EMBL/GenBank/DDBJ databases">
        <title>Genome assembly of Cystobacter fuscus DSM 2262.</title>
        <authorList>
            <person name="Sharma G."/>
            <person name="Khatri I."/>
            <person name="Kaur C."/>
            <person name="Mayilraj S."/>
            <person name="Subramanian S."/>
        </authorList>
    </citation>
    <scope>NUCLEOTIDE SEQUENCE [LARGE SCALE GENOMIC DNA]</scope>
    <source>
        <strain evidence="1">DSM 2262</strain>
    </source>
</reference>
<evidence type="ECO:0000313" key="1">
    <source>
        <dbReference type="EMBL" id="EPX58361.1"/>
    </source>
</evidence>
<gene>
    <name evidence="1" type="ORF">D187_004117</name>
</gene>
<proteinExistence type="predicted"/>
<sequence length="49" mass="5365">MPFITKWLANAWRSVCQHLTESCPTRLPFGGEARAAAVLSDPGLFFLSA</sequence>
<dbReference type="Proteomes" id="UP000011682">
    <property type="component" value="Unassembled WGS sequence"/>
</dbReference>
<protein>
    <submittedName>
        <fullName evidence="1">Uncharacterized protein</fullName>
    </submittedName>
</protein>
<name>S9P579_CYSF2</name>
<keyword evidence="2" id="KW-1185">Reference proteome</keyword>